<evidence type="ECO:0000256" key="5">
    <source>
        <dbReference type="ARBA" id="ARBA00008314"/>
    </source>
</evidence>
<dbReference type="Gene3D" id="1.20.120.720">
    <property type="entry name" value="Myosin VI head, motor domain, U50 subdomain"/>
    <property type="match status" value="1"/>
</dbReference>
<keyword evidence="6" id="KW-0787">Thick filament</keyword>
<evidence type="ECO:0000256" key="13">
    <source>
        <dbReference type="ARBA" id="ARBA00023123"/>
    </source>
</evidence>
<evidence type="ECO:0000256" key="22">
    <source>
        <dbReference type="SAM" id="MobiDB-lite"/>
    </source>
</evidence>
<dbReference type="PROSITE" id="PS50096">
    <property type="entry name" value="IQ"/>
    <property type="match status" value="1"/>
</dbReference>
<dbReference type="FunFam" id="2.30.30.360:FF:000001">
    <property type="entry name" value="Myosin heavy chain"/>
    <property type="match status" value="1"/>
</dbReference>
<dbReference type="FunFam" id="2.130.10.10:FF:000030">
    <property type="entry name" value="Actin-related protein 2/3 complex subunit"/>
    <property type="match status" value="1"/>
</dbReference>
<dbReference type="GO" id="GO:0005634">
    <property type="term" value="C:nucleus"/>
    <property type="evidence" value="ECO:0007669"/>
    <property type="project" value="UniProtKB-SubCell"/>
</dbReference>
<evidence type="ECO:0000256" key="3">
    <source>
        <dbReference type="ARBA" id="ARBA00004657"/>
    </source>
</evidence>
<dbReference type="SMART" id="SM00242">
    <property type="entry name" value="MYSc"/>
    <property type="match status" value="1"/>
</dbReference>
<dbReference type="Pfam" id="PF02736">
    <property type="entry name" value="Myosin_N"/>
    <property type="match status" value="1"/>
</dbReference>
<dbReference type="InterPro" id="IPR001609">
    <property type="entry name" value="Myosin_head_motor_dom-like"/>
</dbReference>
<evidence type="ECO:0000256" key="10">
    <source>
        <dbReference type="ARBA" id="ARBA00022741"/>
    </source>
</evidence>
<dbReference type="GO" id="GO:0040011">
    <property type="term" value="P:locomotion"/>
    <property type="evidence" value="ECO:0007669"/>
    <property type="project" value="UniProtKB-ARBA"/>
</dbReference>
<dbReference type="FunFam" id="1.20.5.340:FF:000003">
    <property type="entry name" value="Myosin heavy chain"/>
    <property type="match status" value="1"/>
</dbReference>
<dbReference type="InterPro" id="IPR004009">
    <property type="entry name" value="SH3_Myosin"/>
</dbReference>
<dbReference type="GO" id="GO:0051015">
    <property type="term" value="F:actin filament binding"/>
    <property type="evidence" value="ECO:0007669"/>
    <property type="project" value="InterPro"/>
</dbReference>
<dbReference type="GO" id="GO:0009653">
    <property type="term" value="P:anatomical structure morphogenesis"/>
    <property type="evidence" value="ECO:0007669"/>
    <property type="project" value="UniProtKB-ARBA"/>
</dbReference>
<dbReference type="GO" id="GO:0005524">
    <property type="term" value="F:ATP binding"/>
    <property type="evidence" value="ECO:0007669"/>
    <property type="project" value="UniProtKB-UniRule"/>
</dbReference>
<accession>A0AA41SUT4</accession>
<evidence type="ECO:0000256" key="4">
    <source>
        <dbReference type="ARBA" id="ARBA00006260"/>
    </source>
</evidence>
<comment type="subcellular location">
    <subcellularLocation>
        <location evidence="2">Cytoplasm</location>
        <location evidence="2">Cytoskeleton</location>
    </subcellularLocation>
    <subcellularLocation>
        <location evidence="3">Cytoplasm</location>
        <location evidence="3">Myofibril</location>
    </subcellularLocation>
    <subcellularLocation>
        <location evidence="1">Nucleus</location>
    </subcellularLocation>
</comment>
<evidence type="ECO:0000256" key="14">
    <source>
        <dbReference type="ARBA" id="ARBA00023175"/>
    </source>
</evidence>
<keyword evidence="17" id="KW-0206">Cytoskeleton</keyword>
<sequence length="2501" mass="287163">MPGGYKGECGDDVDPMPFLAPPDKERIEAMNKPYDIKRSCWVKDEKEGFVAGEIQSEQGDQVTVKTITNQTLTVKKDDIQQMNPPKFYQASDMADMTFLNEASVLDNLRQRYCHMRIYTYSGLFCVTVNPYRWLPIYGARVANMYKGKKRTEMPPHLFSISDNAYHDMLMDRENQSMLITGESGAGKTENTKKVIQYFANIGGTGKQSTDKKRSLEDQIIQANPVLEAFGNAKTTRNNNSSRFGKFIRIHFGTTGKLAGADIESYLLEKSRVISQQAAERSYHIFYQILSNKKPELIESLLLVPNPKEYHWISQGVTMVDNMDDGEELQITDEAFDVLGFSAEEKIGVYKLTGGIMHFGNMKFKQKPREEQAEVDTTEVADKVAHLMGLNSGELQKGITRPRVKVGNEFVQKGQNMEQCNNSIGALGKAVYDKMFKWLVARINKTLDTKMQRQFFIGVLDIAGFEIFEFNSFEQLCINFTNEKLQQFFNHHMFVLEQEEYKREGIEWTFIDFGLDLQACIDLLEKPMGIFSILEEQCVFPKATDATFKAALYDNHLGKSSNFLKPKGGKGKGPEAHFELVHYAGTVGYNITGWLEKNKDPLNETVVGLFQKSTLGILAFLFKEEEAAAGSKKQKRGSSFMTVSNFYREQLNKLMTTLHSTAPHFVRCIVPNEFKQSGVVDAHLIMHQLACNGVLEGIRICRKGFPNRLQYPEFKQRYQVLNPNVIPQGFVDNKKASELLLAAIELDPNEYKIGHTKVFFRAGILAKLEDMRDERLAKIMTLLQCRLRGFLMRVEFKKMLERRLGLKLIQRNVRKFLQLRLWGWWKLYNKVKPLLNVARQEEEMKAKEEELRNAMAKAQELVNKVKDLEEKTATLSQEKKDLTIQLQAEQENLMDAEERLTQMMKSKMDLESQISDMRERLEEEEGTAASLSASKRKLEGELSDLKRDLEGLESTLAKTEKEKQVKPLLNVARQEEEMKAKEEELRNAMAKAQELVNKVKDLEEKTATLSQEKKDLTIQLQAEQENLMDAEERLTQMMKSKMDLESQISDMRERLEEEEGTAASLSASKRKLEGELSDLKRDLEGLESTLAKTEKEKQALDHKARTLSGDLSLREDNIAKLQKEKRALEELHQKTLDDLQAEEDKVNHLTKNNSKLSTQIHELEDNWEQEKKIRAEVEKARRKAEGDLKMTIDNLNEMERSKLDLEEVVKKRDMEINSVNSKYEDEQSLNSTLQRKLKEHQARIEELEEELEAERAMRAKVEKQRSDLSRDLEDLSDRLEEAGGATSAQIEQNRKREAELLKLRRELEEAALQSEATASTLRKKHTDSMAELTEHVESLQRVKSKLEKDKQVMKAEIDDLNASVETIQKSKLNAEAHVRKLEDSLSEANAKVAELERNQAEINAIRTRLQAENSELSREYEESQSRLNQILRIKTSLTSQVDDYKRQLDEESKSRSTAVVSLANTKHDLDLLKEQLEEEQGGKSELQRLVSKLNTEVTTWRTKYETDAIQRTEELEETKRKLAARLQEAEEAAEAAQARAASLEKNKQRLQAEVEDLTIDLEKANAAAAALDKKQRVFDKMLAEWQQKCEELQVEVDSSQKECRMYMTESFKIKTAYEESLEHLESVKKENKTLQEEIKELIDQLGEGGRSVHELQKLKKKLEIEKEELQVALEEAESSLEVEESKVIRIQLELAQVKADIDRRIHEKEEEFEATRKNHQRAIESLQASLEAEAKGRAEALRLKKKMETDLNEMEIQLDHANKNNSELVKTLKRLQQQIKDLQVQMDEDARQHEELREQYNLQERRLSLLQTELEEVRSSLEGSERSRKLLEQEVVEITERYNEVNIQNQSLLVVKRKLESDVQRISNEHEELISEFRSADERAKKAMTDAARMAEELRQEQDHCMHLEKIKKNYEVTIKDLQAKMEEAEQLALKGGKRTIMKLEARIKELETELDGEQKRHVETVKTLRKNERRLKELVFQTEEDHKTNQRMQELVEKLQNKLKVYKRQIEEAEEQANQTLARYRKTVHELDDAEERAGMAETALNKLRTRHRVAGKGITSVEIIQVSKTGSSKTLSEERSGHFRDLSAAPSGPPSSARARWSLFASTDQSPRILRSEPLRTAPTPAFYPPKTLRIMSLHQFLLEPITCHAWNRDRTQIALSPNNHEVHIYKKNGSQWVKAHELKEHNGHITGIDWAPKSDRIVTCGADRNAYVWSQKDGIWKPTLVILRINRAATFVKWSPLENKFAVGSGARLISVCYFESENDWWVSKHIKKPIRSTVLSLDWHPNNVLLAAGSCDFKCRVFSAYIKEVDEKPASTPWGSKMPFGQLMSEFGGSGTGGWVHGVSFSASGSRLAWVSHDSTVSVADASKSVQVSTLKTEFLPLLSVSFVSENSVVAAGHDCCPMLFNYDDRGCLTFVSKLDIPKQSIQRNMSAMERFRNMDKRATTEDRNTALETLHQNSITQVSIYEVDKQDCRKFCTTGIDGAMTIWDFKVFLLFLF</sequence>
<feature type="compositionally biased region" description="Low complexity" evidence="22">
    <location>
        <begin position="2088"/>
        <end position="2098"/>
    </location>
</feature>
<dbReference type="PANTHER" id="PTHR45615">
    <property type="entry name" value="MYOSIN HEAVY CHAIN, NON-MUSCLE"/>
    <property type="match status" value="1"/>
</dbReference>
<evidence type="ECO:0000256" key="9">
    <source>
        <dbReference type="ARBA" id="ARBA00022737"/>
    </source>
</evidence>
<dbReference type="SUPFAM" id="SSF90257">
    <property type="entry name" value="Myosin rod fragments"/>
    <property type="match status" value="7"/>
</dbReference>
<evidence type="ECO:0000256" key="12">
    <source>
        <dbReference type="ARBA" id="ARBA00023054"/>
    </source>
</evidence>
<gene>
    <name evidence="25" type="ORF">SUZIE_123975</name>
</gene>
<evidence type="ECO:0000259" key="23">
    <source>
        <dbReference type="PROSITE" id="PS51456"/>
    </source>
</evidence>
<evidence type="ECO:0000256" key="19">
    <source>
        <dbReference type="PROSITE-ProRule" id="PRU00221"/>
    </source>
</evidence>
<dbReference type="GO" id="GO:0030016">
    <property type="term" value="C:myofibril"/>
    <property type="evidence" value="ECO:0007669"/>
    <property type="project" value="UniProtKB-SubCell"/>
</dbReference>
<evidence type="ECO:0000256" key="17">
    <source>
        <dbReference type="ARBA" id="ARBA00023212"/>
    </source>
</evidence>
<dbReference type="InterPro" id="IPR036322">
    <property type="entry name" value="WD40_repeat_dom_sf"/>
</dbReference>
<name>A0AA41SUT4_SCICA</name>
<dbReference type="InterPro" id="IPR015943">
    <property type="entry name" value="WD40/YVTN_repeat-like_dom_sf"/>
</dbReference>
<dbReference type="Proteomes" id="UP001166674">
    <property type="component" value="Unassembled WGS sequence"/>
</dbReference>
<keyword evidence="16 20" id="KW-0009">Actin-binding</keyword>
<evidence type="ECO:0000256" key="7">
    <source>
        <dbReference type="ARBA" id="ARBA00022490"/>
    </source>
</evidence>
<dbReference type="Gene3D" id="3.40.850.10">
    <property type="entry name" value="Kinesin motor domain"/>
    <property type="match status" value="1"/>
</dbReference>
<dbReference type="Gene3D" id="1.20.58.530">
    <property type="match status" value="1"/>
</dbReference>
<dbReference type="FunFam" id="1.20.120.720:FF:000001">
    <property type="entry name" value="Myosin heavy chain, muscle"/>
    <property type="match status" value="1"/>
</dbReference>
<evidence type="ECO:0000256" key="21">
    <source>
        <dbReference type="SAM" id="Coils"/>
    </source>
</evidence>
<dbReference type="EMBL" id="JAATJV010209300">
    <property type="protein sequence ID" value="MBZ3873646.1"/>
    <property type="molecule type" value="Genomic_DNA"/>
</dbReference>
<dbReference type="Pfam" id="PF00400">
    <property type="entry name" value="WD40"/>
    <property type="match status" value="2"/>
</dbReference>
<dbReference type="Gene3D" id="2.30.30.360">
    <property type="entry name" value="Myosin S1 fragment, N-terminal"/>
    <property type="match status" value="1"/>
</dbReference>
<dbReference type="GO" id="GO:0000146">
    <property type="term" value="F:microfilament motor activity"/>
    <property type="evidence" value="ECO:0007669"/>
    <property type="project" value="TreeGrafter"/>
</dbReference>
<dbReference type="Gene3D" id="1.10.10.820">
    <property type="match status" value="1"/>
</dbReference>
<keyword evidence="15" id="KW-0514">Muscle protein</keyword>
<evidence type="ECO:0000256" key="18">
    <source>
        <dbReference type="ARBA" id="ARBA00023242"/>
    </source>
</evidence>
<dbReference type="PROSITE" id="PS51844">
    <property type="entry name" value="SH3_LIKE"/>
    <property type="match status" value="1"/>
</dbReference>
<keyword evidence="26" id="KW-1185">Reference proteome</keyword>
<dbReference type="InterPro" id="IPR036961">
    <property type="entry name" value="Kinesin_motor_dom_sf"/>
</dbReference>
<keyword evidence="8 19" id="KW-0853">WD repeat</keyword>
<dbReference type="CDD" id="cd14934">
    <property type="entry name" value="MYSc_Myh16"/>
    <property type="match status" value="1"/>
</dbReference>
<keyword evidence="18" id="KW-0539">Nucleus</keyword>
<comment type="similarity">
    <text evidence="4">Belongs to the WD repeat ARPC1 family.</text>
</comment>
<feature type="region of interest" description="Actin-binding" evidence="20">
    <location>
        <begin position="650"/>
        <end position="672"/>
    </location>
</feature>
<dbReference type="FunFam" id="1.20.5.340:FF:000021">
    <property type="entry name" value="Myosin heavy chain, isoform G"/>
    <property type="match status" value="1"/>
</dbReference>
<dbReference type="GO" id="GO:0032982">
    <property type="term" value="C:myosin filament"/>
    <property type="evidence" value="ECO:0007669"/>
    <property type="project" value="UniProtKB-KW"/>
</dbReference>
<dbReference type="Gene3D" id="1.20.5.4820">
    <property type="match status" value="1"/>
</dbReference>
<dbReference type="FunFam" id="1.20.5.4820:FF:000002">
    <property type="entry name" value="Myosin heavy chain 10"/>
    <property type="match status" value="1"/>
</dbReference>
<organism evidence="25 26">
    <name type="scientific">Sciurus carolinensis</name>
    <name type="common">Eastern gray squirrel</name>
    <dbReference type="NCBI Taxonomy" id="30640"/>
    <lineage>
        <taxon>Eukaryota</taxon>
        <taxon>Metazoa</taxon>
        <taxon>Chordata</taxon>
        <taxon>Craniata</taxon>
        <taxon>Vertebrata</taxon>
        <taxon>Euteleostomi</taxon>
        <taxon>Mammalia</taxon>
        <taxon>Eutheria</taxon>
        <taxon>Euarchontoglires</taxon>
        <taxon>Glires</taxon>
        <taxon>Rodentia</taxon>
        <taxon>Sciuromorpha</taxon>
        <taxon>Sciuridae</taxon>
        <taxon>Sciurinae</taxon>
        <taxon>Sciurini</taxon>
        <taxon>Sciurus</taxon>
    </lineage>
</organism>
<dbReference type="Gene3D" id="1.20.5.340">
    <property type="match status" value="5"/>
</dbReference>
<protein>
    <submittedName>
        <fullName evidence="25">Myosin-16</fullName>
    </submittedName>
</protein>
<feature type="repeat" description="WD" evidence="19">
    <location>
        <begin position="2184"/>
        <end position="2216"/>
    </location>
</feature>
<dbReference type="FunFam" id="1.20.5.370:FF:000010">
    <property type="entry name" value="Myosin heavy chain, isoform G"/>
    <property type="match status" value="1"/>
</dbReference>
<feature type="compositionally biased region" description="Basic and acidic residues" evidence="22">
    <location>
        <begin position="2076"/>
        <end position="2086"/>
    </location>
</feature>
<feature type="region of interest" description="Disordered" evidence="22">
    <location>
        <begin position="2070"/>
        <end position="2098"/>
    </location>
</feature>
<dbReference type="InterPro" id="IPR001680">
    <property type="entry name" value="WD40_rpt"/>
</dbReference>
<evidence type="ECO:0000313" key="25">
    <source>
        <dbReference type="EMBL" id="MBZ3873646.1"/>
    </source>
</evidence>
<dbReference type="InterPro" id="IPR027417">
    <property type="entry name" value="P-loop_NTPase"/>
</dbReference>
<keyword evidence="11 20" id="KW-0067">ATP-binding</keyword>
<dbReference type="InterPro" id="IPR014751">
    <property type="entry name" value="XRCC4-like_C"/>
</dbReference>
<dbReference type="SUPFAM" id="SSF50978">
    <property type="entry name" value="WD40 repeat-like"/>
    <property type="match status" value="1"/>
</dbReference>
<keyword evidence="9" id="KW-0677">Repeat</keyword>
<reference evidence="25" key="1">
    <citation type="submission" date="2020-03" db="EMBL/GenBank/DDBJ databases">
        <title>Studies in the Genomics of Life Span.</title>
        <authorList>
            <person name="Glass D."/>
        </authorList>
    </citation>
    <scope>NUCLEOTIDE SEQUENCE</scope>
    <source>
        <strain evidence="25">SUZIE</strain>
        <tissue evidence="25">Muscle</tissue>
    </source>
</reference>
<dbReference type="Pfam" id="PF00063">
    <property type="entry name" value="Myosin_head"/>
    <property type="match status" value="1"/>
</dbReference>
<evidence type="ECO:0000313" key="26">
    <source>
        <dbReference type="Proteomes" id="UP001166674"/>
    </source>
</evidence>
<keyword evidence="10 20" id="KW-0547">Nucleotide-binding</keyword>
<dbReference type="FunFam" id="1.20.5.370:FF:000001">
    <property type="entry name" value="Myosin heavy chain"/>
    <property type="match status" value="1"/>
</dbReference>
<dbReference type="FunFam" id="1.20.5.370:FF:000008">
    <property type="entry name" value="Myosin heavy chain"/>
    <property type="match status" value="1"/>
</dbReference>
<dbReference type="GO" id="GO:0030036">
    <property type="term" value="P:actin cytoskeleton organization"/>
    <property type="evidence" value="ECO:0007669"/>
    <property type="project" value="UniProtKB-ARBA"/>
</dbReference>
<dbReference type="Gene3D" id="2.130.10.10">
    <property type="entry name" value="YVTN repeat-like/Quinoprotein amine dehydrogenase"/>
    <property type="match status" value="1"/>
</dbReference>
<evidence type="ECO:0000256" key="11">
    <source>
        <dbReference type="ARBA" id="ARBA00022840"/>
    </source>
</evidence>
<feature type="domain" description="Myosin N-terminal SH3-like" evidence="24">
    <location>
        <begin position="35"/>
        <end position="84"/>
    </location>
</feature>
<comment type="caution">
    <text evidence="25">The sequence shown here is derived from an EMBL/GenBank/DDBJ whole genome shotgun (WGS) entry which is preliminary data.</text>
</comment>
<dbReference type="PRINTS" id="PR00193">
    <property type="entry name" value="MYOSINHEAVY"/>
</dbReference>
<feature type="binding site" evidence="20">
    <location>
        <begin position="181"/>
        <end position="188"/>
    </location>
    <ligand>
        <name>ATP</name>
        <dbReference type="ChEBI" id="CHEBI:30616"/>
    </ligand>
</feature>
<keyword evidence="12 21" id="KW-0175">Coiled coil</keyword>
<evidence type="ECO:0000256" key="2">
    <source>
        <dbReference type="ARBA" id="ARBA00004245"/>
    </source>
</evidence>
<dbReference type="FunFam" id="1.20.5.370:FF:000009">
    <property type="entry name" value="Myosin heavy chain, isoform G"/>
    <property type="match status" value="1"/>
</dbReference>
<dbReference type="GO" id="GO:0008307">
    <property type="term" value="F:structural constituent of muscle"/>
    <property type="evidence" value="ECO:0007669"/>
    <property type="project" value="UniProtKB-ARBA"/>
</dbReference>
<dbReference type="SMART" id="SM00320">
    <property type="entry name" value="WD40"/>
    <property type="match status" value="7"/>
</dbReference>
<feature type="coiled-coil region" evidence="21">
    <location>
        <begin position="833"/>
        <end position="2051"/>
    </location>
</feature>
<evidence type="ECO:0000256" key="20">
    <source>
        <dbReference type="PROSITE-ProRule" id="PRU00782"/>
    </source>
</evidence>
<dbReference type="FunFam" id="1.10.10.820:FF:000001">
    <property type="entry name" value="Myosin heavy chain"/>
    <property type="match status" value="1"/>
</dbReference>
<dbReference type="InterPro" id="IPR002928">
    <property type="entry name" value="Myosin_tail"/>
</dbReference>
<dbReference type="PROSITE" id="PS50082">
    <property type="entry name" value="WD_REPEATS_2"/>
    <property type="match status" value="1"/>
</dbReference>
<dbReference type="GO" id="GO:0030154">
    <property type="term" value="P:cell differentiation"/>
    <property type="evidence" value="ECO:0007669"/>
    <property type="project" value="UniProtKB-ARBA"/>
</dbReference>
<evidence type="ECO:0000256" key="6">
    <source>
        <dbReference type="ARBA" id="ARBA00022433"/>
    </source>
</evidence>
<evidence type="ECO:0000256" key="15">
    <source>
        <dbReference type="ARBA" id="ARBA00023179"/>
    </source>
</evidence>
<dbReference type="Pfam" id="PF01576">
    <property type="entry name" value="Myosin_tail_1"/>
    <property type="match status" value="2"/>
</dbReference>
<keyword evidence="14 20" id="KW-0505">Motor protein</keyword>
<dbReference type="PROSITE" id="PS51456">
    <property type="entry name" value="MYOSIN_MOTOR"/>
    <property type="match status" value="1"/>
</dbReference>
<dbReference type="FunFam" id="3.40.850.10:FF:000024">
    <property type="entry name" value="Myosin heavy chain, isoform J"/>
    <property type="match status" value="1"/>
</dbReference>
<evidence type="ECO:0000256" key="1">
    <source>
        <dbReference type="ARBA" id="ARBA00004123"/>
    </source>
</evidence>
<keyword evidence="7" id="KW-0963">Cytoplasm</keyword>
<evidence type="ECO:0000256" key="16">
    <source>
        <dbReference type="ARBA" id="ARBA00023203"/>
    </source>
</evidence>
<proteinExistence type="inferred from homology"/>
<evidence type="ECO:0000256" key="8">
    <source>
        <dbReference type="ARBA" id="ARBA00022574"/>
    </source>
</evidence>
<dbReference type="GO" id="GO:0016460">
    <property type="term" value="C:myosin II complex"/>
    <property type="evidence" value="ECO:0007669"/>
    <property type="project" value="TreeGrafter"/>
</dbReference>
<dbReference type="Gene3D" id="1.20.5.370">
    <property type="match status" value="4"/>
</dbReference>
<keyword evidence="13 20" id="KW-0518">Myosin</keyword>
<dbReference type="InterPro" id="IPR008989">
    <property type="entry name" value="Myosin_S1_N"/>
</dbReference>
<evidence type="ECO:0000259" key="24">
    <source>
        <dbReference type="PROSITE" id="PS51844"/>
    </source>
</evidence>
<dbReference type="SUPFAM" id="SSF57997">
    <property type="entry name" value="Tropomyosin"/>
    <property type="match status" value="2"/>
</dbReference>
<feature type="domain" description="Myosin motor" evidence="23">
    <location>
        <begin position="88"/>
        <end position="772"/>
    </location>
</feature>
<dbReference type="PROSITE" id="PS50294">
    <property type="entry name" value="WD_REPEATS_REGION"/>
    <property type="match status" value="1"/>
</dbReference>
<dbReference type="PANTHER" id="PTHR45615:SF50">
    <property type="entry name" value="MYOSIN-16"/>
    <property type="match status" value="1"/>
</dbReference>
<comment type="similarity">
    <text evidence="5 20">Belongs to the TRAFAC class myosin-kinesin ATPase superfamily. Myosin family.</text>
</comment>
<dbReference type="FunFam" id="1.20.58.530:FF:000001">
    <property type="entry name" value="Myosin heavy chain"/>
    <property type="match status" value="1"/>
</dbReference>
<dbReference type="SUPFAM" id="SSF52540">
    <property type="entry name" value="P-loop containing nucleoside triphosphate hydrolases"/>
    <property type="match status" value="1"/>
</dbReference>